<dbReference type="PROSITE" id="PS50011">
    <property type="entry name" value="PROTEIN_KINASE_DOM"/>
    <property type="match status" value="1"/>
</dbReference>
<dbReference type="PANTHER" id="PTHR44329:SF302">
    <property type="entry name" value="SERINE_THREONINE-PROTEIN KINASE SIS8-RELATED"/>
    <property type="match status" value="1"/>
</dbReference>
<dbReference type="InterPro" id="IPR051681">
    <property type="entry name" value="Ser/Thr_Kinases-Pseudokinases"/>
</dbReference>
<evidence type="ECO:0000313" key="3">
    <source>
        <dbReference type="Proteomes" id="UP000834106"/>
    </source>
</evidence>
<dbReference type="EMBL" id="OU503045">
    <property type="protein sequence ID" value="CAI9769151.1"/>
    <property type="molecule type" value="Genomic_DNA"/>
</dbReference>
<dbReference type="Pfam" id="PF07714">
    <property type="entry name" value="PK_Tyr_Ser-Thr"/>
    <property type="match status" value="1"/>
</dbReference>
<evidence type="ECO:0000313" key="2">
    <source>
        <dbReference type="EMBL" id="CAI9769151.1"/>
    </source>
</evidence>
<accession>A0AAD2DZ47</accession>
<dbReference type="InterPro" id="IPR001245">
    <property type="entry name" value="Ser-Thr/Tyr_kinase_cat_dom"/>
</dbReference>
<keyword evidence="3" id="KW-1185">Reference proteome</keyword>
<dbReference type="Gene3D" id="3.30.200.20">
    <property type="entry name" value="Phosphorylase Kinase, domain 1"/>
    <property type="match status" value="1"/>
</dbReference>
<dbReference type="InterPro" id="IPR000719">
    <property type="entry name" value="Prot_kinase_dom"/>
</dbReference>
<protein>
    <recommendedName>
        <fullName evidence="1">Protein kinase domain-containing protein</fullName>
    </recommendedName>
</protein>
<dbReference type="PROSITE" id="PS00108">
    <property type="entry name" value="PROTEIN_KINASE_ST"/>
    <property type="match status" value="1"/>
</dbReference>
<reference evidence="2" key="1">
    <citation type="submission" date="2023-05" db="EMBL/GenBank/DDBJ databases">
        <authorList>
            <person name="Huff M."/>
        </authorList>
    </citation>
    <scope>NUCLEOTIDE SEQUENCE</scope>
</reference>
<dbReference type="InterPro" id="IPR011009">
    <property type="entry name" value="Kinase-like_dom_sf"/>
</dbReference>
<organism evidence="2 3">
    <name type="scientific">Fraxinus pennsylvanica</name>
    <dbReference type="NCBI Taxonomy" id="56036"/>
    <lineage>
        <taxon>Eukaryota</taxon>
        <taxon>Viridiplantae</taxon>
        <taxon>Streptophyta</taxon>
        <taxon>Embryophyta</taxon>
        <taxon>Tracheophyta</taxon>
        <taxon>Spermatophyta</taxon>
        <taxon>Magnoliopsida</taxon>
        <taxon>eudicotyledons</taxon>
        <taxon>Gunneridae</taxon>
        <taxon>Pentapetalae</taxon>
        <taxon>asterids</taxon>
        <taxon>lamiids</taxon>
        <taxon>Lamiales</taxon>
        <taxon>Oleaceae</taxon>
        <taxon>Oleeae</taxon>
        <taxon>Fraxinus</taxon>
    </lineage>
</organism>
<proteinExistence type="predicted"/>
<dbReference type="InterPro" id="IPR008271">
    <property type="entry name" value="Ser/Thr_kinase_AS"/>
</dbReference>
<dbReference type="SUPFAM" id="SSF56112">
    <property type="entry name" value="Protein kinase-like (PK-like)"/>
    <property type="match status" value="1"/>
</dbReference>
<dbReference type="Proteomes" id="UP000834106">
    <property type="component" value="Chromosome 10"/>
</dbReference>
<gene>
    <name evidence="2" type="ORF">FPE_LOCUS17139</name>
</gene>
<dbReference type="AlphaFoldDB" id="A0AAD2DZ47"/>
<sequence length="228" mass="25581">MSESSRSRITITLGCSGQIDAKIGGITGELTEGFSIFIEWRHPSKWTEVFLRASVHMPPSKRTEAFLHASLHGKIPPSIVDGGMEKFLRPQRWRHFFMPPSGGVSILDGVAVKKLMKQDITGNALAQFKCQVDIMLGLRHPNVVLFMGAVTTPQNLSILIEFLPRGSLYKLLHRPNIQIDEKRRIRMSLDVAKGLNYLHMSQPIIVHCDLKTPNLLVDKNCVVKACEM</sequence>
<name>A0AAD2DZ47_9LAMI</name>
<feature type="domain" description="Protein kinase" evidence="1">
    <location>
        <begin position="73"/>
        <end position="228"/>
    </location>
</feature>
<dbReference type="PANTHER" id="PTHR44329">
    <property type="entry name" value="SERINE/THREONINE-PROTEIN KINASE TNNI3K-RELATED"/>
    <property type="match status" value="1"/>
</dbReference>
<dbReference type="Gene3D" id="1.10.510.10">
    <property type="entry name" value="Transferase(Phosphotransferase) domain 1"/>
    <property type="match status" value="1"/>
</dbReference>
<dbReference type="GO" id="GO:0004674">
    <property type="term" value="F:protein serine/threonine kinase activity"/>
    <property type="evidence" value="ECO:0007669"/>
    <property type="project" value="TreeGrafter"/>
</dbReference>
<evidence type="ECO:0000259" key="1">
    <source>
        <dbReference type="PROSITE" id="PS50011"/>
    </source>
</evidence>
<dbReference type="GO" id="GO:0005524">
    <property type="term" value="F:ATP binding"/>
    <property type="evidence" value="ECO:0007669"/>
    <property type="project" value="InterPro"/>
</dbReference>